<proteinExistence type="predicted"/>
<feature type="signal peptide" evidence="1">
    <location>
        <begin position="1"/>
        <end position="26"/>
    </location>
</feature>
<dbReference type="AlphaFoldDB" id="A0A931DQ49"/>
<dbReference type="PANTHER" id="PTHR40274:SF3">
    <property type="entry name" value="VIRGINIAMYCIN B LYASE"/>
    <property type="match status" value="1"/>
</dbReference>
<reference evidence="2" key="1">
    <citation type="submission" date="2020-11" db="EMBL/GenBank/DDBJ databases">
        <title>Sequencing the genomes of 1000 actinobacteria strains.</title>
        <authorList>
            <person name="Klenk H.-P."/>
        </authorList>
    </citation>
    <scope>NUCLEOTIDE SEQUENCE</scope>
    <source>
        <strain evidence="2">DSM 43175</strain>
    </source>
</reference>
<accession>A0A931DQ49</accession>
<dbReference type="EMBL" id="JADOUA010000001">
    <property type="protein sequence ID" value="MBG6091741.1"/>
    <property type="molecule type" value="Genomic_DNA"/>
</dbReference>
<keyword evidence="1" id="KW-0732">Signal</keyword>
<protein>
    <submittedName>
        <fullName evidence="2">Outer membrane protein assembly factor BamB</fullName>
    </submittedName>
</protein>
<dbReference type="Gene3D" id="2.130.10.10">
    <property type="entry name" value="YVTN repeat-like/Quinoprotein amine dehydrogenase"/>
    <property type="match status" value="1"/>
</dbReference>
<gene>
    <name evidence="2" type="ORF">IW256_005854</name>
</gene>
<dbReference type="SUPFAM" id="SSF101898">
    <property type="entry name" value="NHL repeat"/>
    <property type="match status" value="1"/>
</dbReference>
<keyword evidence="3" id="KW-1185">Reference proteome</keyword>
<sequence>MRRVRALLGVLLLFGVTAAVAPSASAATLERLPSLPLSSVTTPGGTVVERPDGVSYLYTVSTVASGSALFSVIDTRDGSREYELPLPGALGTWAVTAGPDGSAFIGSYSSGKAFHWTWGASSVTDLGTPLPGETFIWSVAADREGRFYGGTSPGGRLFQYDPATKNVRDYGRLVAGEQYVRSLDVAPDGTVYAGVGAHANVVAVDPGTGDKKPIALPAGLDTDQYAYDVRVIGRYLAVRFAASASAGELWVYDLAKGAWTHHVTGVSSVGLVAHGNRLLFLRGGDVTALDPRTGSLQKIAVVESAMLLHAVGLVSGNDLLVKANTGGMLWRVGLRSGRVESFRADLSEQPTAPESLAPGPDGKIYGSGYLSGGLASYDPATGAMVGYKGVGQMEGMVTIGDKLYMGEYPRAQIYEYDPAEPWAPGTNPRRIMDLSGQRQDRPFAMINAGGVLAIGTVPSSGVLGGVLAFYDPSTGKSRVLDDVVPTHSIVGLTHHDGVVYGTTSVWGGSGIGPKEYDAKLVAVDVATGTVRYTTVPMPGERSFSGLTTDDKGHIWGYSTCGIFEFDPATRKTLRTAKYCDYPWDTVNHVWRDAALFFDPADGYLYGKAQAKVFRIDRSTLAYTQLVRPISLLTQAPSGDLYMSRESMFYVYRK</sequence>
<name>A0A931DQ49_9ACTN</name>
<dbReference type="InterPro" id="IPR051344">
    <property type="entry name" value="Vgb"/>
</dbReference>
<dbReference type="Proteomes" id="UP000614047">
    <property type="component" value="Unassembled WGS sequence"/>
</dbReference>
<dbReference type="InterPro" id="IPR015943">
    <property type="entry name" value="WD40/YVTN_repeat-like_dom_sf"/>
</dbReference>
<evidence type="ECO:0000313" key="3">
    <source>
        <dbReference type="Proteomes" id="UP000614047"/>
    </source>
</evidence>
<evidence type="ECO:0000313" key="2">
    <source>
        <dbReference type="EMBL" id="MBG6091741.1"/>
    </source>
</evidence>
<comment type="caution">
    <text evidence="2">The sequence shown here is derived from an EMBL/GenBank/DDBJ whole genome shotgun (WGS) entry which is preliminary data.</text>
</comment>
<organism evidence="2 3">
    <name type="scientific">Actinomadura viridis</name>
    <dbReference type="NCBI Taxonomy" id="58110"/>
    <lineage>
        <taxon>Bacteria</taxon>
        <taxon>Bacillati</taxon>
        <taxon>Actinomycetota</taxon>
        <taxon>Actinomycetes</taxon>
        <taxon>Streptosporangiales</taxon>
        <taxon>Thermomonosporaceae</taxon>
        <taxon>Actinomadura</taxon>
    </lineage>
</organism>
<evidence type="ECO:0000256" key="1">
    <source>
        <dbReference type="SAM" id="SignalP"/>
    </source>
</evidence>
<dbReference type="PANTHER" id="PTHR40274">
    <property type="entry name" value="VIRGINIAMYCIN B LYASE"/>
    <property type="match status" value="1"/>
</dbReference>
<feature type="chain" id="PRO_5037873739" evidence="1">
    <location>
        <begin position="27"/>
        <end position="653"/>
    </location>
</feature>
<dbReference type="SUPFAM" id="SSF63829">
    <property type="entry name" value="Calcium-dependent phosphotriesterase"/>
    <property type="match status" value="2"/>
</dbReference>
<dbReference type="RefSeq" id="WP_197014018.1">
    <property type="nucleotide sequence ID" value="NZ_BAABES010000002.1"/>
</dbReference>